<feature type="binding site" evidence="5">
    <location>
        <begin position="59"/>
        <end position="61"/>
    </location>
    <ligand>
        <name>AMP</name>
        <dbReference type="ChEBI" id="CHEBI:456215"/>
    </ligand>
</feature>
<gene>
    <name evidence="5" type="primary">adk</name>
    <name evidence="8" type="ORF">CLV39_1705</name>
</gene>
<dbReference type="InterPro" id="IPR033690">
    <property type="entry name" value="Adenylat_kinase_CS"/>
</dbReference>
<feature type="binding site" evidence="5">
    <location>
        <position position="93"/>
    </location>
    <ligand>
        <name>AMP</name>
        <dbReference type="ChEBI" id="CHEBI:456215"/>
    </ligand>
</feature>
<evidence type="ECO:0000256" key="7">
    <source>
        <dbReference type="RuleBase" id="RU003331"/>
    </source>
</evidence>
<keyword evidence="5" id="KW-0963">Cytoplasm</keyword>
<keyword evidence="2 5" id="KW-0545">Nucleotide biosynthesis</keyword>
<dbReference type="Pfam" id="PF00406">
    <property type="entry name" value="ADK"/>
    <property type="match status" value="1"/>
</dbReference>
<dbReference type="NCBIfam" id="TIGR01351">
    <property type="entry name" value="adk"/>
    <property type="match status" value="1"/>
</dbReference>
<dbReference type="InterPro" id="IPR000850">
    <property type="entry name" value="Adenylat/UMP-CMP_kin"/>
</dbReference>
<accession>A0A3M0B5Y7</accession>
<feature type="binding site" evidence="5">
    <location>
        <position position="38"/>
    </location>
    <ligand>
        <name>AMP</name>
        <dbReference type="ChEBI" id="CHEBI:456215"/>
    </ligand>
</feature>
<dbReference type="Proteomes" id="UP000280842">
    <property type="component" value="Unassembled WGS sequence"/>
</dbReference>
<comment type="catalytic activity">
    <reaction evidence="5 7">
        <text>AMP + ATP = 2 ADP</text>
        <dbReference type="Rhea" id="RHEA:12973"/>
        <dbReference type="ChEBI" id="CHEBI:30616"/>
        <dbReference type="ChEBI" id="CHEBI:456215"/>
        <dbReference type="ChEBI" id="CHEBI:456216"/>
        <dbReference type="EC" id="2.7.4.3"/>
    </reaction>
</comment>
<comment type="caution">
    <text evidence="5">Lacks conserved residue(s) required for the propagation of feature annotation.</text>
</comment>
<dbReference type="InterPro" id="IPR027417">
    <property type="entry name" value="P-loop_NTPase"/>
</dbReference>
<comment type="subcellular location">
    <subcellularLocation>
        <location evidence="5 7">Cytoplasm</location>
    </subcellularLocation>
</comment>
<feature type="binding site" evidence="5">
    <location>
        <position position="33"/>
    </location>
    <ligand>
        <name>AMP</name>
        <dbReference type="ChEBI" id="CHEBI:456215"/>
    </ligand>
</feature>
<feature type="region of interest" description="NMP" evidence="5">
    <location>
        <begin position="32"/>
        <end position="61"/>
    </location>
</feature>
<organism evidence="8 9">
    <name type="scientific">Hydrogenothermus marinus</name>
    <dbReference type="NCBI Taxonomy" id="133270"/>
    <lineage>
        <taxon>Bacteria</taxon>
        <taxon>Pseudomonadati</taxon>
        <taxon>Aquificota</taxon>
        <taxon>Aquificia</taxon>
        <taxon>Aquificales</taxon>
        <taxon>Hydrogenothermaceae</taxon>
        <taxon>Hydrogenothermus</taxon>
    </lineage>
</organism>
<reference evidence="8 9" key="1">
    <citation type="submission" date="2018-10" db="EMBL/GenBank/DDBJ databases">
        <title>Genomic Encyclopedia of Archaeal and Bacterial Type Strains, Phase II (KMG-II): from individual species to whole genera.</title>
        <authorList>
            <person name="Goeker M."/>
        </authorList>
    </citation>
    <scope>NUCLEOTIDE SEQUENCE [LARGE SCALE GENOMIC DNA]</scope>
    <source>
        <strain evidence="8 9">VM1</strain>
    </source>
</reference>
<dbReference type="PROSITE" id="PS00113">
    <property type="entry name" value="ADENYLATE_KINASE"/>
    <property type="match status" value="1"/>
</dbReference>
<dbReference type="InterPro" id="IPR036193">
    <property type="entry name" value="ADK_active_lid_dom_sf"/>
</dbReference>
<evidence type="ECO:0000256" key="6">
    <source>
        <dbReference type="RuleBase" id="RU003330"/>
    </source>
</evidence>
<dbReference type="PANTHER" id="PTHR23359">
    <property type="entry name" value="NUCLEOTIDE KINASE"/>
    <property type="match status" value="1"/>
</dbReference>
<dbReference type="FunFam" id="3.40.50.300:FF:000106">
    <property type="entry name" value="Adenylate kinase mitochondrial"/>
    <property type="match status" value="1"/>
</dbReference>
<evidence type="ECO:0000256" key="5">
    <source>
        <dbReference type="HAMAP-Rule" id="MF_00235"/>
    </source>
</evidence>
<dbReference type="NCBIfam" id="NF011100">
    <property type="entry name" value="PRK14527.1"/>
    <property type="match status" value="1"/>
</dbReference>
<dbReference type="GO" id="GO:0044209">
    <property type="term" value="P:AMP salvage"/>
    <property type="evidence" value="ECO:0007669"/>
    <property type="project" value="UniProtKB-UniRule"/>
</dbReference>
<feature type="binding site" evidence="5">
    <location>
        <position position="193"/>
    </location>
    <ligand>
        <name>ATP</name>
        <dbReference type="ChEBI" id="CHEBI:30616"/>
    </ligand>
</feature>
<comment type="function">
    <text evidence="5">Catalyzes the reversible transfer of the terminal phosphate group between ATP and AMP. Plays an important role in cellular energy homeostasis and in adenine nucleotide metabolism.</text>
</comment>
<dbReference type="GO" id="GO:0005524">
    <property type="term" value="F:ATP binding"/>
    <property type="evidence" value="ECO:0007669"/>
    <property type="project" value="UniProtKB-UniRule"/>
</dbReference>
<comment type="similarity">
    <text evidence="5 6">Belongs to the adenylate kinase family.</text>
</comment>
<name>A0A3M0B5Y7_9AQUI</name>
<dbReference type="HAMAP" id="MF_00235">
    <property type="entry name" value="Adenylate_kinase_Adk"/>
    <property type="match status" value="1"/>
</dbReference>
<comment type="caution">
    <text evidence="8">The sequence shown here is derived from an EMBL/GenBank/DDBJ whole genome shotgun (WGS) entry which is preliminary data.</text>
</comment>
<keyword evidence="3 5" id="KW-0547">Nucleotide-binding</keyword>
<keyword evidence="4 5" id="KW-0418">Kinase</keyword>
<dbReference type="PRINTS" id="PR00094">
    <property type="entry name" value="ADENYLTKNASE"/>
</dbReference>
<comment type="subunit">
    <text evidence="5 7">Monomer.</text>
</comment>
<evidence type="ECO:0000313" key="8">
    <source>
        <dbReference type="EMBL" id="RMA92457.1"/>
    </source>
</evidence>
<dbReference type="EC" id="2.7.4.3" evidence="5 7"/>
<dbReference type="GO" id="GO:0004017">
    <property type="term" value="F:AMP kinase activity"/>
    <property type="evidence" value="ECO:0007669"/>
    <property type="project" value="UniProtKB-UniRule"/>
</dbReference>
<keyword evidence="1 5" id="KW-0808">Transferase</keyword>
<feature type="binding site" evidence="5">
    <location>
        <begin position="86"/>
        <end position="89"/>
    </location>
    <ligand>
        <name>AMP</name>
        <dbReference type="ChEBI" id="CHEBI:456215"/>
    </ligand>
</feature>
<feature type="binding site" evidence="5">
    <location>
        <begin position="137"/>
        <end position="138"/>
    </location>
    <ligand>
        <name>ATP</name>
        <dbReference type="ChEBI" id="CHEBI:30616"/>
    </ligand>
</feature>
<feature type="binding site" evidence="5">
    <location>
        <position position="165"/>
    </location>
    <ligand>
        <name>AMP</name>
        <dbReference type="ChEBI" id="CHEBI:456215"/>
    </ligand>
</feature>
<evidence type="ECO:0000256" key="4">
    <source>
        <dbReference type="ARBA" id="ARBA00022777"/>
    </source>
</evidence>
<evidence type="ECO:0000256" key="1">
    <source>
        <dbReference type="ARBA" id="ARBA00022679"/>
    </source>
</evidence>
<dbReference type="EMBL" id="REFO01000018">
    <property type="protein sequence ID" value="RMA92457.1"/>
    <property type="molecule type" value="Genomic_DNA"/>
</dbReference>
<dbReference type="UniPathway" id="UPA00588">
    <property type="reaction ID" value="UER00649"/>
</dbReference>
<dbReference type="OrthoDB" id="9805030at2"/>
<dbReference type="AlphaFoldDB" id="A0A3M0B5Y7"/>
<dbReference type="NCBIfam" id="NF001380">
    <property type="entry name" value="PRK00279.1-2"/>
    <property type="match status" value="1"/>
</dbReference>
<dbReference type="CDD" id="cd01428">
    <property type="entry name" value="ADK"/>
    <property type="match status" value="1"/>
</dbReference>
<evidence type="ECO:0000313" key="9">
    <source>
        <dbReference type="Proteomes" id="UP000280842"/>
    </source>
</evidence>
<dbReference type="RefSeq" id="WP_121923795.1">
    <property type="nucleotide sequence ID" value="NZ_REFO01000018.1"/>
</dbReference>
<comment type="pathway">
    <text evidence="5">Purine metabolism; AMP biosynthesis via salvage pathway; AMP from ADP: step 1/1.</text>
</comment>
<protein>
    <recommendedName>
        <fullName evidence="5 7">Adenylate kinase</fullName>
        <shortName evidence="5">AK</shortName>
        <ecNumber evidence="5 7">2.7.4.3</ecNumber>
    </recommendedName>
    <alternativeName>
        <fullName evidence="5">ATP-AMP transphosphorylase</fullName>
    </alternativeName>
    <alternativeName>
        <fullName evidence="5">ATP:AMP phosphotransferase</fullName>
    </alternativeName>
    <alternativeName>
        <fullName evidence="5">Adenylate monophosphate kinase</fullName>
    </alternativeName>
</protein>
<dbReference type="NCBIfam" id="NF001381">
    <property type="entry name" value="PRK00279.1-3"/>
    <property type="match status" value="1"/>
</dbReference>
<evidence type="ECO:0000256" key="3">
    <source>
        <dbReference type="ARBA" id="ARBA00022741"/>
    </source>
</evidence>
<feature type="binding site" evidence="5">
    <location>
        <begin position="12"/>
        <end position="17"/>
    </location>
    <ligand>
        <name>ATP</name>
        <dbReference type="ChEBI" id="CHEBI:30616"/>
    </ligand>
</feature>
<dbReference type="GO" id="GO:0005737">
    <property type="term" value="C:cytoplasm"/>
    <property type="evidence" value="ECO:0007669"/>
    <property type="project" value="UniProtKB-SubCell"/>
</dbReference>
<keyword evidence="5 7" id="KW-0067">ATP-binding</keyword>
<dbReference type="Gene3D" id="3.40.50.300">
    <property type="entry name" value="P-loop containing nucleotide triphosphate hydrolases"/>
    <property type="match status" value="1"/>
</dbReference>
<evidence type="ECO:0000256" key="2">
    <source>
        <dbReference type="ARBA" id="ARBA00022727"/>
    </source>
</evidence>
<dbReference type="SUPFAM" id="SSF57774">
    <property type="entry name" value="Microbial and mitochondrial ADK, insert 'zinc finger' domain"/>
    <property type="match status" value="1"/>
</dbReference>
<sequence>MGKIIIFLGPPGAGKGTQAKFLEKDYGFIQISTGDILREAVKKGTELGKLAKKYMDEGKLVPDDVIVGIIEEKLEELKDKNIILDGFPRTIPQAEALDEMLKKKNKEVDAVILFDISDEEVIRRLSGRRIDPKTGNVYHIEFNPPPEGLEVIQREDDKEEVIRKRLEVYHNQTEPLIEYYKKQNKLLKVDTSKPVEEVYNQIKNMLKL</sequence>
<comment type="domain">
    <text evidence="5">Consists of three domains, a large central CORE domain and two small peripheral domains, NMPbind and LID, which undergo movements during catalysis. The LID domain closes over the site of phosphoryl transfer upon ATP binding. Assembling and dissambling the active center during each catalytic cycle provides an effective means to prevent ATP hydrolysis.</text>
</comment>
<dbReference type="InterPro" id="IPR006259">
    <property type="entry name" value="Adenyl_kin_sub"/>
</dbReference>
<dbReference type="SUPFAM" id="SSF52540">
    <property type="entry name" value="P-loop containing nucleoside triphosphate hydrolases"/>
    <property type="match status" value="1"/>
</dbReference>
<keyword evidence="9" id="KW-1185">Reference proteome</keyword>
<proteinExistence type="inferred from homology"/>
<feature type="binding site" evidence="5">
    <location>
        <position position="128"/>
    </location>
    <ligand>
        <name>ATP</name>
        <dbReference type="ChEBI" id="CHEBI:30616"/>
    </ligand>
</feature>
<feature type="binding site" evidence="5">
    <location>
        <position position="154"/>
    </location>
    <ligand>
        <name>AMP</name>
        <dbReference type="ChEBI" id="CHEBI:456215"/>
    </ligand>
</feature>